<evidence type="ECO:0000313" key="6">
    <source>
        <dbReference type="Proteomes" id="UP000220102"/>
    </source>
</evidence>
<dbReference type="Pfam" id="PF00886">
    <property type="entry name" value="Ribosomal_S16"/>
    <property type="match status" value="1"/>
</dbReference>
<dbReference type="EMBL" id="PDEQ01000001">
    <property type="protein sequence ID" value="PEN15265.1"/>
    <property type="molecule type" value="Genomic_DNA"/>
</dbReference>
<evidence type="ECO:0000256" key="1">
    <source>
        <dbReference type="ARBA" id="ARBA00022980"/>
    </source>
</evidence>
<name>A0A2A8D2T9_9BACT</name>
<organism evidence="5 6">
    <name type="scientific">Longibacter salinarum</name>
    <dbReference type="NCBI Taxonomy" id="1850348"/>
    <lineage>
        <taxon>Bacteria</taxon>
        <taxon>Pseudomonadati</taxon>
        <taxon>Rhodothermota</taxon>
        <taxon>Rhodothermia</taxon>
        <taxon>Rhodothermales</taxon>
        <taxon>Salisaetaceae</taxon>
        <taxon>Longibacter</taxon>
    </lineage>
</organism>
<dbReference type="GO" id="GO:0003735">
    <property type="term" value="F:structural constituent of ribosome"/>
    <property type="evidence" value="ECO:0007669"/>
    <property type="project" value="InterPro"/>
</dbReference>
<dbReference type="SUPFAM" id="SSF54565">
    <property type="entry name" value="Ribosomal protein S16"/>
    <property type="match status" value="1"/>
</dbReference>
<proteinExistence type="inferred from homology"/>
<dbReference type="GO" id="GO:0015935">
    <property type="term" value="C:small ribosomal subunit"/>
    <property type="evidence" value="ECO:0007669"/>
    <property type="project" value="TreeGrafter"/>
</dbReference>
<feature type="region of interest" description="Disordered" evidence="4">
    <location>
        <begin position="110"/>
        <end position="207"/>
    </location>
</feature>
<dbReference type="RefSeq" id="WP_098074165.1">
    <property type="nucleotide sequence ID" value="NZ_PDEQ01000001.1"/>
</dbReference>
<dbReference type="Gene3D" id="3.30.1320.10">
    <property type="match status" value="1"/>
</dbReference>
<keyword evidence="1 3" id="KW-0689">Ribosomal protein</keyword>
<dbReference type="InterPro" id="IPR000307">
    <property type="entry name" value="Ribosomal_bS16"/>
</dbReference>
<comment type="caution">
    <text evidence="5">The sequence shown here is derived from an EMBL/GenBank/DDBJ whole genome shotgun (WGS) entry which is preliminary data.</text>
</comment>
<feature type="compositionally biased region" description="Basic and acidic residues" evidence="4">
    <location>
        <begin position="110"/>
        <end position="167"/>
    </location>
</feature>
<keyword evidence="2 3" id="KW-0687">Ribonucleoprotein</keyword>
<evidence type="ECO:0000256" key="2">
    <source>
        <dbReference type="ARBA" id="ARBA00023274"/>
    </source>
</evidence>
<dbReference type="GO" id="GO:0006412">
    <property type="term" value="P:translation"/>
    <property type="evidence" value="ECO:0007669"/>
    <property type="project" value="UniProtKB-UniRule"/>
</dbReference>
<dbReference type="NCBIfam" id="TIGR00002">
    <property type="entry name" value="S16"/>
    <property type="match status" value="1"/>
</dbReference>
<reference evidence="5 6" key="1">
    <citation type="submission" date="2017-10" db="EMBL/GenBank/DDBJ databases">
        <title>Draft genome of Longibacter Salinarum.</title>
        <authorList>
            <person name="Goh K.M."/>
            <person name="Shamsir M.S."/>
            <person name="Lim S.W."/>
        </authorList>
    </citation>
    <scope>NUCLEOTIDE SEQUENCE [LARGE SCALE GENOMIC DNA]</scope>
    <source>
        <strain evidence="5 6">KCTC 52045</strain>
    </source>
</reference>
<dbReference type="AlphaFoldDB" id="A0A2A8D2T9"/>
<gene>
    <name evidence="3 5" type="primary">rpsP</name>
    <name evidence="5" type="ORF">CRI94_03015</name>
</gene>
<protein>
    <recommendedName>
        <fullName evidence="3">Small ribosomal subunit protein bS16</fullName>
    </recommendedName>
</protein>
<dbReference type="InterPro" id="IPR023803">
    <property type="entry name" value="Ribosomal_bS16_dom_sf"/>
</dbReference>
<sequence length="207" mass="23609">MSVKLRMRRMGRKKIPVFSIVATDSRNARDGRYIEDLGRYYPLEQPAEVQLDEERAIYWLNQGAQPSNTVRSLLHKRGVLLRRTMELKGKSEEEIEAAVADHLERMAEAGDELKKTAEMRRKEALEAERQRAKELEEEARRKAEEERKAKEEAERKAKEEAAAKEAEEAADADEEDEEPAAEEDEAAEASDESGDDASDDEDSDDDK</sequence>
<keyword evidence="6" id="KW-1185">Reference proteome</keyword>
<feature type="compositionally biased region" description="Acidic residues" evidence="4">
    <location>
        <begin position="168"/>
        <end position="207"/>
    </location>
</feature>
<evidence type="ECO:0000256" key="4">
    <source>
        <dbReference type="SAM" id="MobiDB-lite"/>
    </source>
</evidence>
<accession>A0A2A8D2T9</accession>
<dbReference type="PANTHER" id="PTHR12919:SF20">
    <property type="entry name" value="SMALL RIBOSOMAL SUBUNIT PROTEIN BS16M"/>
    <property type="match status" value="1"/>
</dbReference>
<comment type="similarity">
    <text evidence="3">Belongs to the bacterial ribosomal protein bS16 family.</text>
</comment>
<dbReference type="Proteomes" id="UP000220102">
    <property type="component" value="Unassembled WGS sequence"/>
</dbReference>
<evidence type="ECO:0000313" key="5">
    <source>
        <dbReference type="EMBL" id="PEN15265.1"/>
    </source>
</evidence>
<evidence type="ECO:0000256" key="3">
    <source>
        <dbReference type="HAMAP-Rule" id="MF_00385"/>
    </source>
</evidence>
<dbReference type="OrthoDB" id="9807878at2"/>
<dbReference type="PANTHER" id="PTHR12919">
    <property type="entry name" value="30S RIBOSOMAL PROTEIN S16"/>
    <property type="match status" value="1"/>
</dbReference>
<dbReference type="HAMAP" id="MF_00385">
    <property type="entry name" value="Ribosomal_bS16"/>
    <property type="match status" value="1"/>
</dbReference>
<dbReference type="GO" id="GO:0005737">
    <property type="term" value="C:cytoplasm"/>
    <property type="evidence" value="ECO:0007669"/>
    <property type="project" value="UniProtKB-ARBA"/>
</dbReference>